<feature type="compositionally biased region" description="Polar residues" evidence="1">
    <location>
        <begin position="71"/>
        <end position="82"/>
    </location>
</feature>
<dbReference type="InterPro" id="IPR024775">
    <property type="entry name" value="DinB-like"/>
</dbReference>
<gene>
    <name evidence="3" type="ORF">ACFSUF_23570</name>
</gene>
<name>A0ABW5PMK7_9BACL</name>
<reference evidence="4" key="1">
    <citation type="journal article" date="2019" name="Int. J. Syst. Evol. Microbiol.">
        <title>The Global Catalogue of Microorganisms (GCM) 10K type strain sequencing project: providing services to taxonomists for standard genome sequencing and annotation.</title>
        <authorList>
            <consortium name="The Broad Institute Genomics Platform"/>
            <consortium name="The Broad Institute Genome Sequencing Center for Infectious Disease"/>
            <person name="Wu L."/>
            <person name="Ma J."/>
        </authorList>
    </citation>
    <scope>NUCLEOTIDE SEQUENCE [LARGE SCALE GENOMIC DNA]</scope>
    <source>
        <strain evidence="4">KCTC 3950</strain>
    </source>
</reference>
<evidence type="ECO:0000313" key="4">
    <source>
        <dbReference type="Proteomes" id="UP001597541"/>
    </source>
</evidence>
<feature type="domain" description="DinB-like" evidence="2">
    <location>
        <begin position="26"/>
        <end position="148"/>
    </location>
</feature>
<dbReference type="Proteomes" id="UP001597541">
    <property type="component" value="Unassembled WGS sequence"/>
</dbReference>
<evidence type="ECO:0000256" key="1">
    <source>
        <dbReference type="SAM" id="MobiDB-lite"/>
    </source>
</evidence>
<dbReference type="RefSeq" id="WP_377607224.1">
    <property type="nucleotide sequence ID" value="NZ_JBHUME010000019.1"/>
</dbReference>
<comment type="caution">
    <text evidence="3">The sequence shown here is derived from an EMBL/GenBank/DDBJ whole genome shotgun (WGS) entry which is preliminary data.</text>
</comment>
<protein>
    <submittedName>
        <fullName evidence="3">DinB family protein</fullName>
    </submittedName>
</protein>
<dbReference type="Gene3D" id="1.20.120.450">
    <property type="entry name" value="dinb family like domain"/>
    <property type="match status" value="1"/>
</dbReference>
<dbReference type="SUPFAM" id="SSF109854">
    <property type="entry name" value="DinB/YfiT-like putative metalloenzymes"/>
    <property type="match status" value="1"/>
</dbReference>
<accession>A0ABW5PMK7</accession>
<dbReference type="EMBL" id="JBHUME010000019">
    <property type="protein sequence ID" value="MFD2615387.1"/>
    <property type="molecule type" value="Genomic_DNA"/>
</dbReference>
<organism evidence="3 4">
    <name type="scientific">Paenibacillus gansuensis</name>
    <dbReference type="NCBI Taxonomy" id="306542"/>
    <lineage>
        <taxon>Bacteria</taxon>
        <taxon>Bacillati</taxon>
        <taxon>Bacillota</taxon>
        <taxon>Bacilli</taxon>
        <taxon>Bacillales</taxon>
        <taxon>Paenibacillaceae</taxon>
        <taxon>Paenibacillus</taxon>
    </lineage>
</organism>
<proteinExistence type="predicted"/>
<dbReference type="InterPro" id="IPR034660">
    <property type="entry name" value="DinB/YfiT-like"/>
</dbReference>
<dbReference type="Pfam" id="PF12867">
    <property type="entry name" value="DinB_2"/>
    <property type="match status" value="1"/>
</dbReference>
<sequence>MSRAIVEMLERQFKTNWSEESWAPPLQKALDGVTSVQAAWVPPGGGNSIWQILNHLNYYNERTLRRLNGEEPSSSMDTNTGTFGDPGNPADEAGWAEAVQRAHRLAERFLASFAELTDADLDKPFGDTTIGREIPLWILHDGHHTGQIVLLRKQQGSWPATRESFG</sequence>
<feature type="region of interest" description="Disordered" evidence="1">
    <location>
        <begin position="69"/>
        <end position="92"/>
    </location>
</feature>
<evidence type="ECO:0000259" key="2">
    <source>
        <dbReference type="Pfam" id="PF12867"/>
    </source>
</evidence>
<keyword evidence="4" id="KW-1185">Reference proteome</keyword>
<evidence type="ECO:0000313" key="3">
    <source>
        <dbReference type="EMBL" id="MFD2615387.1"/>
    </source>
</evidence>